<gene>
    <name evidence="2" type="ORF">BGZ95_006801</name>
</gene>
<protein>
    <submittedName>
        <fullName evidence="2">Uncharacterized protein</fullName>
    </submittedName>
</protein>
<name>A0AAD4D0P5_9FUNG</name>
<feature type="region of interest" description="Disordered" evidence="1">
    <location>
        <begin position="52"/>
        <end position="106"/>
    </location>
</feature>
<feature type="compositionally biased region" description="Polar residues" evidence="1">
    <location>
        <begin position="182"/>
        <end position="196"/>
    </location>
</feature>
<organism evidence="2 3">
    <name type="scientific">Linnemannia exigua</name>
    <dbReference type="NCBI Taxonomy" id="604196"/>
    <lineage>
        <taxon>Eukaryota</taxon>
        <taxon>Fungi</taxon>
        <taxon>Fungi incertae sedis</taxon>
        <taxon>Mucoromycota</taxon>
        <taxon>Mortierellomycotina</taxon>
        <taxon>Mortierellomycetes</taxon>
        <taxon>Mortierellales</taxon>
        <taxon>Mortierellaceae</taxon>
        <taxon>Linnemannia</taxon>
    </lineage>
</organism>
<feature type="compositionally biased region" description="Low complexity" evidence="1">
    <location>
        <begin position="170"/>
        <end position="181"/>
    </location>
</feature>
<evidence type="ECO:0000313" key="3">
    <source>
        <dbReference type="Proteomes" id="UP001194580"/>
    </source>
</evidence>
<comment type="caution">
    <text evidence="2">The sequence shown here is derived from an EMBL/GenBank/DDBJ whole genome shotgun (WGS) entry which is preliminary data.</text>
</comment>
<feature type="region of interest" description="Disordered" evidence="1">
    <location>
        <begin position="252"/>
        <end position="276"/>
    </location>
</feature>
<dbReference type="AlphaFoldDB" id="A0AAD4D0P5"/>
<dbReference type="Proteomes" id="UP001194580">
    <property type="component" value="Unassembled WGS sequence"/>
</dbReference>
<dbReference type="EMBL" id="JAAAIL010003202">
    <property type="protein sequence ID" value="KAG0251842.1"/>
    <property type="molecule type" value="Genomic_DNA"/>
</dbReference>
<evidence type="ECO:0000256" key="1">
    <source>
        <dbReference type="SAM" id="MobiDB-lite"/>
    </source>
</evidence>
<sequence length="276" mass="30651">AFSIVLTVFGALFGHGQYSPFGVIQKVLLRASTKANLGRVYGNWRKDNYSSSLSTLEGDSTPKEPPHAPRPIATGDIKSEYNSNSNSPGRSDGPYHHQQQQQNQPQDVVNLREDFVALRQEMDIQIKAGILHYIQRHEQRFKDMESLLSEFYLDMDLVDTDEHLARANVSSNKTSSSSLSSTGLPFTTAKTDSLSGGQDVRQRTGWSQRLFNTEPTATSAHAGGFQEAPREEIVGLRGAGYGMGVYDQNQSDYSSPYANRVPAPYRDDPAFEMRPI</sequence>
<evidence type="ECO:0000313" key="2">
    <source>
        <dbReference type="EMBL" id="KAG0251842.1"/>
    </source>
</evidence>
<proteinExistence type="predicted"/>
<feature type="compositionally biased region" description="Basic and acidic residues" evidence="1">
    <location>
        <begin position="265"/>
        <end position="276"/>
    </location>
</feature>
<accession>A0AAD4D0P5</accession>
<feature type="compositionally biased region" description="Polar residues" evidence="1">
    <location>
        <begin position="80"/>
        <end position="89"/>
    </location>
</feature>
<reference evidence="2" key="1">
    <citation type="journal article" date="2020" name="Fungal Divers.">
        <title>Resolving the Mortierellaceae phylogeny through synthesis of multi-gene phylogenetics and phylogenomics.</title>
        <authorList>
            <person name="Vandepol N."/>
            <person name="Liber J."/>
            <person name="Desiro A."/>
            <person name="Na H."/>
            <person name="Kennedy M."/>
            <person name="Barry K."/>
            <person name="Grigoriev I.V."/>
            <person name="Miller A.N."/>
            <person name="O'Donnell K."/>
            <person name="Stajich J.E."/>
            <person name="Bonito G."/>
        </authorList>
    </citation>
    <scope>NUCLEOTIDE SEQUENCE</scope>
    <source>
        <strain evidence="2">NRRL 28262</strain>
    </source>
</reference>
<keyword evidence="3" id="KW-1185">Reference proteome</keyword>
<feature type="non-terminal residue" evidence="2">
    <location>
        <position position="1"/>
    </location>
</feature>
<feature type="region of interest" description="Disordered" evidence="1">
    <location>
        <begin position="169"/>
        <end position="199"/>
    </location>
</feature>